<reference evidence="1 2" key="1">
    <citation type="submission" date="2019-08" db="EMBL/GenBank/DDBJ databases">
        <title>100 year-old enigma solved: identification of Planctomyces bekefii, the type genus and species of the phylum Planctomycetes.</title>
        <authorList>
            <person name="Svetlana D.N."/>
            <person name="Overmann J."/>
        </authorList>
    </citation>
    <scope>NUCLEOTIDE SEQUENCE [LARGE SCALE GENOMIC DNA]</scope>
    <source>
        <strain evidence="1">Phe10_nw2017</strain>
    </source>
</reference>
<dbReference type="Proteomes" id="UP000321083">
    <property type="component" value="Unassembled WGS sequence"/>
</dbReference>
<accession>A0A5C6M1M6</accession>
<protein>
    <submittedName>
        <fullName evidence="1">Uncharacterized protein</fullName>
    </submittedName>
</protein>
<dbReference type="AlphaFoldDB" id="A0A5C6M1M6"/>
<reference evidence="1 2" key="2">
    <citation type="submission" date="2019-08" db="EMBL/GenBank/DDBJ databases">
        <authorList>
            <person name="Henke P."/>
        </authorList>
    </citation>
    <scope>NUCLEOTIDE SEQUENCE [LARGE SCALE GENOMIC DNA]</scope>
    <source>
        <strain evidence="1">Phe10_nw2017</strain>
    </source>
</reference>
<dbReference type="EMBL" id="SRHE01000802">
    <property type="protein sequence ID" value="TWW08177.1"/>
    <property type="molecule type" value="Genomic_DNA"/>
</dbReference>
<keyword evidence="2" id="KW-1185">Reference proteome</keyword>
<evidence type="ECO:0000313" key="1">
    <source>
        <dbReference type="EMBL" id="TWW08177.1"/>
    </source>
</evidence>
<comment type="caution">
    <text evidence="1">The sequence shown here is derived from an EMBL/GenBank/DDBJ whole genome shotgun (WGS) entry which is preliminary data.</text>
</comment>
<name>A0A5C6M1M6_9PLAN</name>
<organism evidence="1 2">
    <name type="scientific">Planctomyces bekefii</name>
    <dbReference type="NCBI Taxonomy" id="1653850"/>
    <lineage>
        <taxon>Bacteria</taxon>
        <taxon>Pseudomonadati</taxon>
        <taxon>Planctomycetota</taxon>
        <taxon>Planctomycetia</taxon>
        <taxon>Planctomycetales</taxon>
        <taxon>Planctomycetaceae</taxon>
        <taxon>Planctomyces</taxon>
    </lineage>
</organism>
<gene>
    <name evidence="1" type="ORF">E3A20_26930</name>
</gene>
<proteinExistence type="predicted"/>
<evidence type="ECO:0000313" key="2">
    <source>
        <dbReference type="Proteomes" id="UP000321083"/>
    </source>
</evidence>
<sequence length="46" mass="5409">MNAEIPTAVVRAWETHTRFVTGWQRLQDTTRDRGRKLRMCSVGHCH</sequence>